<accession>A0AAE3J2C2</accession>
<dbReference type="InterPro" id="IPR011335">
    <property type="entry name" value="Restrct_endonuc-II-like"/>
</dbReference>
<dbReference type="RefSeq" id="WP_263953774.1">
    <property type="nucleotide sequence ID" value="NZ_JAOYFC010000002.1"/>
</dbReference>
<comment type="caution">
    <text evidence="1">The sequence shown here is derived from an EMBL/GenBank/DDBJ whole genome shotgun (WGS) entry which is preliminary data.</text>
</comment>
<dbReference type="AlphaFoldDB" id="A0AAE3J2C2"/>
<gene>
    <name evidence="1" type="ORF">OH136_10200</name>
</gene>
<dbReference type="EMBL" id="JAOYFC010000002">
    <property type="protein sequence ID" value="MCV6824926.1"/>
    <property type="molecule type" value="Genomic_DNA"/>
</dbReference>
<organism evidence="1 2">
    <name type="scientific">Halocynthiibacter halioticoli</name>
    <dbReference type="NCBI Taxonomy" id="2986804"/>
    <lineage>
        <taxon>Bacteria</taxon>
        <taxon>Pseudomonadati</taxon>
        <taxon>Pseudomonadota</taxon>
        <taxon>Alphaproteobacteria</taxon>
        <taxon>Rhodobacterales</taxon>
        <taxon>Paracoccaceae</taxon>
        <taxon>Halocynthiibacter</taxon>
    </lineage>
</organism>
<evidence type="ECO:0000313" key="1">
    <source>
        <dbReference type="EMBL" id="MCV6824926.1"/>
    </source>
</evidence>
<name>A0AAE3J2C2_9RHOB</name>
<keyword evidence="2" id="KW-1185">Reference proteome</keyword>
<dbReference type="InterPro" id="IPR009394">
    <property type="entry name" value="MmcB-like"/>
</dbReference>
<protein>
    <submittedName>
        <fullName evidence="1">MmcB family DNA repair protein</fullName>
    </submittedName>
</protein>
<dbReference type="SUPFAM" id="SSF52980">
    <property type="entry name" value="Restriction endonuclease-like"/>
    <property type="match status" value="1"/>
</dbReference>
<evidence type="ECO:0000313" key="2">
    <source>
        <dbReference type="Proteomes" id="UP001208041"/>
    </source>
</evidence>
<proteinExistence type="predicted"/>
<dbReference type="Pfam" id="PF06319">
    <property type="entry name" value="MmcB-like"/>
    <property type="match status" value="1"/>
</dbReference>
<reference evidence="1" key="1">
    <citation type="submission" date="2022-10" db="EMBL/GenBank/DDBJ databases">
        <authorList>
            <person name="Yue Y."/>
        </authorList>
    </citation>
    <scope>NUCLEOTIDE SEQUENCE</scope>
    <source>
        <strain evidence="1">Z654</strain>
    </source>
</reference>
<dbReference type="PIRSF" id="PIRSF031796">
    <property type="entry name" value="UPC031796"/>
    <property type="match status" value="1"/>
</dbReference>
<dbReference type="Proteomes" id="UP001208041">
    <property type="component" value="Unassembled WGS sequence"/>
</dbReference>
<sequence>MQPTVPAPQDTALQPGQLLARGVARHLRHHDFVIIEEFVPERGLRVDVIALGPKGEIWVIECKSSRADYLSDSKWQGYLEWCDRYFWAVDSEFPSEILPDETGLIIADSYDAEIIRMGPEAKLAPARRKKMTQKFARDAARRLQGYRDPGVTAIFGP</sequence>